<accession>A0A852X3Q4</accession>
<comment type="caution">
    <text evidence="7">The sequence shown here is derived from an EMBL/GenBank/DDBJ whole genome shotgun (WGS) entry which is preliminary data.</text>
</comment>
<dbReference type="NCBIfam" id="TIGR00543">
    <property type="entry name" value="isochor_syn"/>
    <property type="match status" value="1"/>
</dbReference>
<dbReference type="Pfam" id="PF00425">
    <property type="entry name" value="Chorismate_bind"/>
    <property type="match status" value="1"/>
</dbReference>
<comment type="catalytic activity">
    <reaction evidence="1">
        <text>chorismate = isochorismate</text>
        <dbReference type="Rhea" id="RHEA:18985"/>
        <dbReference type="ChEBI" id="CHEBI:29748"/>
        <dbReference type="ChEBI" id="CHEBI:29780"/>
        <dbReference type="EC" id="5.4.4.2"/>
    </reaction>
</comment>
<dbReference type="AlphaFoldDB" id="A0A852X3Q4"/>
<dbReference type="SUPFAM" id="SSF56322">
    <property type="entry name" value="ADC synthase"/>
    <property type="match status" value="1"/>
</dbReference>
<evidence type="ECO:0000256" key="3">
    <source>
        <dbReference type="ARBA" id="ARBA00012824"/>
    </source>
</evidence>
<dbReference type="InterPro" id="IPR015890">
    <property type="entry name" value="Chorismate_C"/>
</dbReference>
<name>A0A852X3Q4_9MICO</name>
<dbReference type="EC" id="5.4.4.2" evidence="3"/>
<dbReference type="InterPro" id="IPR005801">
    <property type="entry name" value="ADC_synthase"/>
</dbReference>
<proteinExistence type="inferred from homology"/>
<sequence length="432" mass="45524">MSQTDDAVQAASARLVVRTVAVDETEPLIPRADPRHPLVWMRRGEGIVGLGEVVRIEATGPTRVEDAAAAWTSLAARAEVDDRVGLPGTGLVAFGAFAFADESEATSVLIVPELVMGRRDGRAWVTRISLDPVDETDASGSADPAELDVELPEPAPKRQVPRVAFTPGSLPPEAYETAVAEAVRRIDAGELEKVVLARQLVGELHEDAGLRATINRLAEDYPDTWVFAVDGLIGASPETLVRVDHGTVSARVLAGTASRGAGDASDRERALALAASEKDRAEHALAVESAVKRLAPHTARLDTSPEPFTLQLPNLWHLATDLKGTLGDGSSSLDLVRAVHPTAAVAGTPRRIALPAIAELEGFDRGRYAGPVGWIDGGGDGEWAIALRCAQVDPDGTVTAYAGCGIVHDSVPADELAETVMKFRPIVEAFGG</sequence>
<dbReference type="Gene3D" id="3.60.120.10">
    <property type="entry name" value="Anthranilate synthase"/>
    <property type="match status" value="1"/>
</dbReference>
<keyword evidence="4 7" id="KW-0413">Isomerase</keyword>
<dbReference type="PANTHER" id="PTHR42839">
    <property type="entry name" value="ISOCHORISMATE SYNTHASE ENTC"/>
    <property type="match status" value="1"/>
</dbReference>
<gene>
    <name evidence="7" type="ORF">BJY17_002871</name>
</gene>
<dbReference type="Proteomes" id="UP000549066">
    <property type="component" value="Unassembled WGS sequence"/>
</dbReference>
<evidence type="ECO:0000313" key="7">
    <source>
        <dbReference type="EMBL" id="NYG22124.1"/>
    </source>
</evidence>
<evidence type="ECO:0000256" key="5">
    <source>
        <dbReference type="ARBA" id="ARBA00041564"/>
    </source>
</evidence>
<keyword evidence="8" id="KW-1185">Reference proteome</keyword>
<organism evidence="7 8">
    <name type="scientific">Agromyces hippuratus</name>
    <dbReference type="NCBI Taxonomy" id="286438"/>
    <lineage>
        <taxon>Bacteria</taxon>
        <taxon>Bacillati</taxon>
        <taxon>Actinomycetota</taxon>
        <taxon>Actinomycetes</taxon>
        <taxon>Micrococcales</taxon>
        <taxon>Microbacteriaceae</taxon>
        <taxon>Agromyces</taxon>
    </lineage>
</organism>
<dbReference type="RefSeq" id="WP_322789849.1">
    <property type="nucleotide sequence ID" value="NZ_JACCFI010000001.1"/>
</dbReference>
<reference evidence="7 8" key="1">
    <citation type="submission" date="2020-07" db="EMBL/GenBank/DDBJ databases">
        <title>Sequencing the genomes of 1000 actinobacteria strains.</title>
        <authorList>
            <person name="Klenk H.-P."/>
        </authorList>
    </citation>
    <scope>NUCLEOTIDE SEQUENCE [LARGE SCALE GENOMIC DNA]</scope>
    <source>
        <strain evidence="7 8">DSM 8598</strain>
    </source>
</reference>
<dbReference type="GO" id="GO:0008909">
    <property type="term" value="F:isochorismate synthase activity"/>
    <property type="evidence" value="ECO:0007669"/>
    <property type="project" value="UniProtKB-EC"/>
</dbReference>
<feature type="domain" description="Chorismate-utilising enzyme C-terminal" evidence="6">
    <location>
        <begin position="173"/>
        <end position="422"/>
    </location>
</feature>
<evidence type="ECO:0000256" key="1">
    <source>
        <dbReference type="ARBA" id="ARBA00000799"/>
    </source>
</evidence>
<evidence type="ECO:0000256" key="2">
    <source>
        <dbReference type="ARBA" id="ARBA00005297"/>
    </source>
</evidence>
<dbReference type="PANTHER" id="PTHR42839:SF2">
    <property type="entry name" value="ISOCHORISMATE SYNTHASE ENTC"/>
    <property type="match status" value="1"/>
</dbReference>
<evidence type="ECO:0000313" key="8">
    <source>
        <dbReference type="Proteomes" id="UP000549066"/>
    </source>
</evidence>
<dbReference type="EMBL" id="JACCFI010000001">
    <property type="protein sequence ID" value="NYG22124.1"/>
    <property type="molecule type" value="Genomic_DNA"/>
</dbReference>
<protein>
    <recommendedName>
        <fullName evidence="3">isochorismate synthase</fullName>
        <ecNumber evidence="3">5.4.4.2</ecNumber>
    </recommendedName>
    <alternativeName>
        <fullName evidence="5">Isochorismate mutase</fullName>
    </alternativeName>
</protein>
<dbReference type="InterPro" id="IPR004561">
    <property type="entry name" value="IsoChor_synthase"/>
</dbReference>
<evidence type="ECO:0000259" key="6">
    <source>
        <dbReference type="Pfam" id="PF00425"/>
    </source>
</evidence>
<evidence type="ECO:0000256" key="4">
    <source>
        <dbReference type="ARBA" id="ARBA00023235"/>
    </source>
</evidence>
<comment type="similarity">
    <text evidence="2">Belongs to the isochorismate synthase family.</text>
</comment>